<feature type="transmembrane region" description="Helical" evidence="8">
    <location>
        <begin position="371"/>
        <end position="395"/>
    </location>
</feature>
<dbReference type="Proteomes" id="UP001432146">
    <property type="component" value="Unassembled WGS sequence"/>
</dbReference>
<gene>
    <name evidence="9" type="ORF">QLX08_010330</name>
</gene>
<feature type="transmembrane region" description="Helical" evidence="8">
    <location>
        <begin position="61"/>
        <end position="82"/>
    </location>
</feature>
<feature type="transmembrane region" description="Helical" evidence="8">
    <location>
        <begin position="293"/>
        <end position="316"/>
    </location>
</feature>
<comment type="caution">
    <text evidence="9">The sequence shown here is derived from an EMBL/GenBank/DDBJ whole genome shotgun (WGS) entry which is preliminary data.</text>
</comment>
<dbReference type="PANTHER" id="PTHR21143:SF104">
    <property type="entry name" value="GUSTATORY RECEPTOR 8A-RELATED"/>
    <property type="match status" value="1"/>
</dbReference>
<accession>A0AAW0ZCC2</accession>
<feature type="transmembrane region" description="Helical" evidence="8">
    <location>
        <begin position="258"/>
        <end position="281"/>
    </location>
</feature>
<evidence type="ECO:0000313" key="10">
    <source>
        <dbReference type="Proteomes" id="UP001432146"/>
    </source>
</evidence>
<evidence type="ECO:0000256" key="5">
    <source>
        <dbReference type="ARBA" id="ARBA00023136"/>
    </source>
</evidence>
<evidence type="ECO:0000256" key="3">
    <source>
        <dbReference type="ARBA" id="ARBA00022692"/>
    </source>
</evidence>
<name>A0AAW0ZCC2_9HYME</name>
<protein>
    <recommendedName>
        <fullName evidence="8">Gustatory receptor</fullName>
    </recommendedName>
</protein>
<sequence length="398" mass="46712">MLTKNTAKVKKLKKHRTWIFLKATDFNSLMHPCFFVCWLLGNFPYKYEPPVYSLCKSRFALFTSMMFIYVLSLLAVVYEINVTRTLDYGIPKMIYVNLFYFLDGTVILVMYMLTVARLSVIQNLSKISSILSANDFKDLAKVIHPKDILGFLFLVSHIPNCFQQNICLTLRNFYCLYIMMVSFSIDMLYMNCVCVLRACLTKIDECIRQMRKLAINDDVWTQTFIHHGSPNLLVMKLKNLEKKHLEISDIIELVNNTFMMHVIIVTISTFISVTFNLYFYIVYVYKGSDNIQYWIMEYLSSVVFYFLKFAMMIWACEATTNRAKKIKTTLYDVFSNTSDPLVQREVELFSLQIMHRRNVFEARTFDMNASFLAQIISGIAMYVVILLQFFMNYVICAF</sequence>
<evidence type="ECO:0000313" key="9">
    <source>
        <dbReference type="EMBL" id="KAK9295290.1"/>
    </source>
</evidence>
<comment type="similarity">
    <text evidence="8">Belongs to the insect chemoreceptor superfamily. Gustatory receptor (GR) family.</text>
</comment>
<dbReference type="PANTHER" id="PTHR21143">
    <property type="entry name" value="INVERTEBRATE GUSTATORY RECEPTOR"/>
    <property type="match status" value="1"/>
</dbReference>
<reference evidence="9 10" key="1">
    <citation type="submission" date="2024-05" db="EMBL/GenBank/DDBJ databases">
        <title>The nuclear and mitochondrial genome assemblies of Tetragonisca angustula (Apidae: Meliponini), a tiny yet remarkable pollinator in the Neotropics.</title>
        <authorList>
            <person name="Ferrari R."/>
            <person name="Ricardo P.C."/>
            <person name="Dias F.C."/>
            <person name="Araujo N.S."/>
            <person name="Soares D.O."/>
            <person name="Zhou Q.-S."/>
            <person name="Zhu C.-D."/>
            <person name="Coutinho L."/>
            <person name="Airas M.C."/>
            <person name="Batista T.M."/>
        </authorList>
    </citation>
    <scope>NUCLEOTIDE SEQUENCE [LARGE SCALE GENOMIC DNA]</scope>
    <source>
        <strain evidence="9">ASF017062</strain>
        <tissue evidence="9">Abdomen</tissue>
    </source>
</reference>
<comment type="subcellular location">
    <subcellularLocation>
        <location evidence="1 8">Cell membrane</location>
        <topology evidence="1 8">Multi-pass membrane protein</topology>
    </subcellularLocation>
</comment>
<dbReference type="AlphaFoldDB" id="A0AAW0ZCC2"/>
<dbReference type="GO" id="GO:0007165">
    <property type="term" value="P:signal transduction"/>
    <property type="evidence" value="ECO:0007669"/>
    <property type="project" value="UniProtKB-KW"/>
</dbReference>
<evidence type="ECO:0000256" key="7">
    <source>
        <dbReference type="ARBA" id="ARBA00023224"/>
    </source>
</evidence>
<evidence type="ECO:0000256" key="2">
    <source>
        <dbReference type="ARBA" id="ARBA00022475"/>
    </source>
</evidence>
<keyword evidence="3 8" id="KW-0812">Transmembrane</keyword>
<dbReference type="GO" id="GO:0030425">
    <property type="term" value="C:dendrite"/>
    <property type="evidence" value="ECO:0007669"/>
    <property type="project" value="TreeGrafter"/>
</dbReference>
<dbReference type="EMBL" id="JAWNGG020000273">
    <property type="protein sequence ID" value="KAK9295290.1"/>
    <property type="molecule type" value="Genomic_DNA"/>
</dbReference>
<dbReference type="GO" id="GO:0030424">
    <property type="term" value="C:axon"/>
    <property type="evidence" value="ECO:0007669"/>
    <property type="project" value="TreeGrafter"/>
</dbReference>
<keyword evidence="10" id="KW-1185">Reference proteome</keyword>
<dbReference type="GO" id="GO:0005886">
    <property type="term" value="C:plasma membrane"/>
    <property type="evidence" value="ECO:0007669"/>
    <property type="project" value="UniProtKB-SubCell"/>
</dbReference>
<feature type="transmembrane region" description="Helical" evidence="8">
    <location>
        <begin position="176"/>
        <end position="200"/>
    </location>
</feature>
<feature type="transmembrane region" description="Helical" evidence="8">
    <location>
        <begin position="94"/>
        <end position="113"/>
    </location>
</feature>
<dbReference type="InterPro" id="IPR013604">
    <property type="entry name" value="7TM_chemorcpt"/>
</dbReference>
<dbReference type="GO" id="GO:0007635">
    <property type="term" value="P:chemosensory behavior"/>
    <property type="evidence" value="ECO:0007669"/>
    <property type="project" value="TreeGrafter"/>
</dbReference>
<keyword evidence="2 8" id="KW-1003">Cell membrane</keyword>
<dbReference type="GO" id="GO:0008049">
    <property type="term" value="P:male courtship behavior"/>
    <property type="evidence" value="ECO:0007669"/>
    <property type="project" value="TreeGrafter"/>
</dbReference>
<keyword evidence="7 8" id="KW-0807">Transducer</keyword>
<dbReference type="GO" id="GO:0050909">
    <property type="term" value="P:sensory perception of taste"/>
    <property type="evidence" value="ECO:0007669"/>
    <property type="project" value="InterPro"/>
</dbReference>
<proteinExistence type="inferred from homology"/>
<evidence type="ECO:0000256" key="6">
    <source>
        <dbReference type="ARBA" id="ARBA00023170"/>
    </source>
</evidence>
<keyword evidence="6 8" id="KW-0675">Receptor</keyword>
<dbReference type="Pfam" id="PF08395">
    <property type="entry name" value="7tm_7"/>
    <property type="match status" value="1"/>
</dbReference>
<evidence type="ECO:0000256" key="1">
    <source>
        <dbReference type="ARBA" id="ARBA00004651"/>
    </source>
</evidence>
<keyword evidence="4 8" id="KW-1133">Transmembrane helix</keyword>
<organism evidence="9 10">
    <name type="scientific">Tetragonisca angustula</name>
    <dbReference type="NCBI Taxonomy" id="166442"/>
    <lineage>
        <taxon>Eukaryota</taxon>
        <taxon>Metazoa</taxon>
        <taxon>Ecdysozoa</taxon>
        <taxon>Arthropoda</taxon>
        <taxon>Hexapoda</taxon>
        <taxon>Insecta</taxon>
        <taxon>Pterygota</taxon>
        <taxon>Neoptera</taxon>
        <taxon>Endopterygota</taxon>
        <taxon>Hymenoptera</taxon>
        <taxon>Apocrita</taxon>
        <taxon>Aculeata</taxon>
        <taxon>Apoidea</taxon>
        <taxon>Anthophila</taxon>
        <taxon>Apidae</taxon>
        <taxon>Tetragonisca</taxon>
    </lineage>
</organism>
<dbReference type="GO" id="GO:0043025">
    <property type="term" value="C:neuronal cell body"/>
    <property type="evidence" value="ECO:0007669"/>
    <property type="project" value="TreeGrafter"/>
</dbReference>
<keyword evidence="5 8" id="KW-0472">Membrane</keyword>
<evidence type="ECO:0000256" key="8">
    <source>
        <dbReference type="RuleBase" id="RU363108"/>
    </source>
</evidence>
<comment type="function">
    <text evidence="8">Gustatory receptor which mediates acceptance or avoidance behavior, depending on its substrates.</text>
</comment>
<evidence type="ECO:0000256" key="4">
    <source>
        <dbReference type="ARBA" id="ARBA00022989"/>
    </source>
</evidence>
<feature type="transmembrane region" description="Helical" evidence="8">
    <location>
        <begin position="20"/>
        <end position="41"/>
    </location>
</feature>